<dbReference type="RefSeq" id="WP_208503487.1">
    <property type="nucleotide sequence ID" value="NZ_JAGFOA010000004.1"/>
</dbReference>
<accession>A0A939TUC9</accession>
<reference evidence="2" key="1">
    <citation type="submission" date="2021-03" db="EMBL/GenBank/DDBJ databases">
        <title>Microbacterium sp. nov., a novel actinobacterium isolated from cow dung.</title>
        <authorList>
            <person name="Zhang L."/>
        </authorList>
    </citation>
    <scope>NUCLEOTIDE SEQUENCE</scope>
    <source>
        <strain evidence="2">NEAU-LLB</strain>
    </source>
</reference>
<keyword evidence="3" id="KW-1185">Reference proteome</keyword>
<keyword evidence="1" id="KW-0175">Coiled coil</keyword>
<sequence length="314" mass="34478">MPLSDDPRARLAEAERQLAEADRLERLLSTQREELAAAGAAVAEAQRVLGEEAEDVAQLERVSFARAWAALRRDTDERLARERAQEQAARFRLGLAADRLEAAISAVRGTEQDRAALGDVASVHAQAERDVQEWVLRHDGPDAQTLAEVLRRVAVIEAEQKEVGEALRAATAALPPLAHAAKHLSEAGGWATYDTFLDSGLLVDLAKREAMDTASRHLHEADRALRYLSVELGHIGQRASIDLQISADLDAFDLWFDDIFSSWAVRGQIKGAQARVHRARDLVAGIEARLAVQSNELEYALARARTQRAAILRG</sequence>
<name>A0A939TUC9_9MICO</name>
<gene>
    <name evidence="2" type="ORF">J5V96_10285</name>
</gene>
<comment type="caution">
    <text evidence="2">The sequence shown here is derived from an EMBL/GenBank/DDBJ whole genome shotgun (WGS) entry which is preliminary data.</text>
</comment>
<evidence type="ECO:0000256" key="1">
    <source>
        <dbReference type="SAM" id="Coils"/>
    </source>
</evidence>
<dbReference type="AlphaFoldDB" id="A0A939TUC9"/>
<evidence type="ECO:0000313" key="3">
    <source>
        <dbReference type="Proteomes" id="UP000680132"/>
    </source>
</evidence>
<feature type="coiled-coil region" evidence="1">
    <location>
        <begin position="11"/>
        <end position="62"/>
    </location>
</feature>
<dbReference type="Proteomes" id="UP000680132">
    <property type="component" value="Unassembled WGS sequence"/>
</dbReference>
<dbReference type="EMBL" id="JAGFOA010000004">
    <property type="protein sequence ID" value="MBO3663899.1"/>
    <property type="molecule type" value="Genomic_DNA"/>
</dbReference>
<proteinExistence type="predicted"/>
<evidence type="ECO:0000313" key="2">
    <source>
        <dbReference type="EMBL" id="MBO3663899.1"/>
    </source>
</evidence>
<protein>
    <submittedName>
        <fullName evidence="2">Uncharacterized protein</fullName>
    </submittedName>
</protein>
<organism evidence="2 3">
    <name type="scientific">Microbacterium stercoris</name>
    <dbReference type="NCBI Taxonomy" id="2820289"/>
    <lineage>
        <taxon>Bacteria</taxon>
        <taxon>Bacillati</taxon>
        <taxon>Actinomycetota</taxon>
        <taxon>Actinomycetes</taxon>
        <taxon>Micrococcales</taxon>
        <taxon>Microbacteriaceae</taxon>
        <taxon>Microbacterium</taxon>
    </lineage>
</organism>